<comment type="caution">
    <text evidence="3">The sequence shown here is derived from an EMBL/GenBank/DDBJ whole genome shotgun (WGS) entry which is preliminary data.</text>
</comment>
<evidence type="ECO:0000313" key="4">
    <source>
        <dbReference type="Proteomes" id="UP000638014"/>
    </source>
</evidence>
<gene>
    <name evidence="3" type="ORF">IC617_13490</name>
</gene>
<dbReference type="RefSeq" id="WP_191145517.1">
    <property type="nucleotide sequence ID" value="NZ_JACXAF010000018.1"/>
</dbReference>
<accession>A0A8J6UF31</accession>
<feature type="coiled-coil region" evidence="1">
    <location>
        <begin position="140"/>
        <end position="177"/>
    </location>
</feature>
<evidence type="ECO:0000256" key="2">
    <source>
        <dbReference type="SAM" id="MobiDB-lite"/>
    </source>
</evidence>
<evidence type="ECO:0000256" key="1">
    <source>
        <dbReference type="SAM" id="Coils"/>
    </source>
</evidence>
<evidence type="ECO:0000313" key="3">
    <source>
        <dbReference type="EMBL" id="MBD1390449.1"/>
    </source>
</evidence>
<protein>
    <submittedName>
        <fullName evidence="3">Uncharacterized protein</fullName>
    </submittedName>
</protein>
<keyword evidence="1" id="KW-0175">Coiled coil</keyword>
<dbReference type="AlphaFoldDB" id="A0A8J6UF31"/>
<reference evidence="3" key="1">
    <citation type="submission" date="2020-09" db="EMBL/GenBank/DDBJ databases">
        <title>A novel bacterium of genus Neiella, isolated from South China Sea.</title>
        <authorList>
            <person name="Huang H."/>
            <person name="Mo K."/>
            <person name="Hu Y."/>
        </authorList>
    </citation>
    <scope>NUCLEOTIDE SEQUENCE</scope>
    <source>
        <strain evidence="3">HB171785</strain>
    </source>
</reference>
<feature type="region of interest" description="Disordered" evidence="2">
    <location>
        <begin position="116"/>
        <end position="136"/>
    </location>
</feature>
<name>A0A8J6UF31_9GAMM</name>
<keyword evidence="4" id="KW-1185">Reference proteome</keyword>
<dbReference type="Proteomes" id="UP000638014">
    <property type="component" value="Unassembled WGS sequence"/>
</dbReference>
<sequence>MTNESKPNSPTDAELEQAYQQAVAQLEPNAEVDEALRLKAHSQLRKGRDWASVPMWARAASVIGVAVVGWWLWQPDLLQQRPHDDSPVVDSQAPAFAAADDGLAAVAPMSVQQKVAAPAATESQPPAEQPIAAADTAEQQQLAAELALQHQQQLRKAEQESVARHKLEQAQKQAQRQHSEQLLKFSFCLQYKLARRDELVIRHELPDGADRGSVLSGPSLEWQEQSWQLLEIAQTAYLVRADGDQWQIAEVPAEDFTVCNLHR</sequence>
<dbReference type="EMBL" id="JACXAF010000018">
    <property type="protein sequence ID" value="MBD1390449.1"/>
    <property type="molecule type" value="Genomic_DNA"/>
</dbReference>
<proteinExistence type="predicted"/>
<organism evidence="3 4">
    <name type="scientific">Neiella litorisoli</name>
    <dbReference type="NCBI Taxonomy" id="2771431"/>
    <lineage>
        <taxon>Bacteria</taxon>
        <taxon>Pseudomonadati</taxon>
        <taxon>Pseudomonadota</taxon>
        <taxon>Gammaproteobacteria</taxon>
        <taxon>Alteromonadales</taxon>
        <taxon>Echinimonadaceae</taxon>
        <taxon>Neiella</taxon>
    </lineage>
</organism>